<gene>
    <name evidence="2" type="ORF">NDU88_002928</name>
</gene>
<dbReference type="EMBL" id="JANPWB010000002">
    <property type="protein sequence ID" value="KAJ1207537.1"/>
    <property type="molecule type" value="Genomic_DNA"/>
</dbReference>
<sequence>MGRTKGKHADGIDALASGDPAPATTMDAPVDELDVILQEIRESRLAIEQRLGSITLELSILKADLKKLMDRMKQTETSVTSILPDHKKRKNAIEHLQQPLQEII</sequence>
<accession>A0AAV7W3T0</accession>
<dbReference type="Proteomes" id="UP001066276">
    <property type="component" value="Chromosome 1_2"/>
</dbReference>
<dbReference type="AlphaFoldDB" id="A0AAV7W3T0"/>
<protein>
    <submittedName>
        <fullName evidence="2">Uncharacterized protein</fullName>
    </submittedName>
</protein>
<evidence type="ECO:0000313" key="2">
    <source>
        <dbReference type="EMBL" id="KAJ1207537.1"/>
    </source>
</evidence>
<feature type="region of interest" description="Disordered" evidence="1">
    <location>
        <begin position="1"/>
        <end position="26"/>
    </location>
</feature>
<evidence type="ECO:0000256" key="1">
    <source>
        <dbReference type="SAM" id="MobiDB-lite"/>
    </source>
</evidence>
<organism evidence="2 3">
    <name type="scientific">Pleurodeles waltl</name>
    <name type="common">Iberian ribbed newt</name>
    <dbReference type="NCBI Taxonomy" id="8319"/>
    <lineage>
        <taxon>Eukaryota</taxon>
        <taxon>Metazoa</taxon>
        <taxon>Chordata</taxon>
        <taxon>Craniata</taxon>
        <taxon>Vertebrata</taxon>
        <taxon>Euteleostomi</taxon>
        <taxon>Amphibia</taxon>
        <taxon>Batrachia</taxon>
        <taxon>Caudata</taxon>
        <taxon>Salamandroidea</taxon>
        <taxon>Salamandridae</taxon>
        <taxon>Pleurodelinae</taxon>
        <taxon>Pleurodeles</taxon>
    </lineage>
</organism>
<proteinExistence type="predicted"/>
<comment type="caution">
    <text evidence="2">The sequence shown here is derived from an EMBL/GenBank/DDBJ whole genome shotgun (WGS) entry which is preliminary data.</text>
</comment>
<evidence type="ECO:0000313" key="3">
    <source>
        <dbReference type="Proteomes" id="UP001066276"/>
    </source>
</evidence>
<name>A0AAV7W3T0_PLEWA</name>
<reference evidence="2" key="1">
    <citation type="journal article" date="2022" name="bioRxiv">
        <title>Sequencing and chromosome-scale assembly of the giantPleurodeles waltlgenome.</title>
        <authorList>
            <person name="Brown T."/>
            <person name="Elewa A."/>
            <person name="Iarovenko S."/>
            <person name="Subramanian E."/>
            <person name="Araus A.J."/>
            <person name="Petzold A."/>
            <person name="Susuki M."/>
            <person name="Suzuki K.-i.T."/>
            <person name="Hayashi T."/>
            <person name="Toyoda A."/>
            <person name="Oliveira C."/>
            <person name="Osipova E."/>
            <person name="Leigh N.D."/>
            <person name="Simon A."/>
            <person name="Yun M.H."/>
        </authorList>
    </citation>
    <scope>NUCLEOTIDE SEQUENCE</scope>
    <source>
        <strain evidence="2">20211129_DDA</strain>
        <tissue evidence="2">Liver</tissue>
    </source>
</reference>
<keyword evidence="3" id="KW-1185">Reference proteome</keyword>